<gene>
    <name evidence="1" type="ORF">MILVUS5_LOCUS4821</name>
</gene>
<protein>
    <submittedName>
        <fullName evidence="1">Uncharacterized protein</fullName>
    </submittedName>
</protein>
<name>A0ACB0IN18_TRIPR</name>
<comment type="caution">
    <text evidence="1">The sequence shown here is derived from an EMBL/GenBank/DDBJ whole genome shotgun (WGS) entry which is preliminary data.</text>
</comment>
<dbReference type="Proteomes" id="UP001177021">
    <property type="component" value="Unassembled WGS sequence"/>
</dbReference>
<evidence type="ECO:0000313" key="2">
    <source>
        <dbReference type="Proteomes" id="UP001177021"/>
    </source>
</evidence>
<organism evidence="1 2">
    <name type="scientific">Trifolium pratense</name>
    <name type="common">Red clover</name>
    <dbReference type="NCBI Taxonomy" id="57577"/>
    <lineage>
        <taxon>Eukaryota</taxon>
        <taxon>Viridiplantae</taxon>
        <taxon>Streptophyta</taxon>
        <taxon>Embryophyta</taxon>
        <taxon>Tracheophyta</taxon>
        <taxon>Spermatophyta</taxon>
        <taxon>Magnoliopsida</taxon>
        <taxon>eudicotyledons</taxon>
        <taxon>Gunneridae</taxon>
        <taxon>Pentapetalae</taxon>
        <taxon>rosids</taxon>
        <taxon>fabids</taxon>
        <taxon>Fabales</taxon>
        <taxon>Fabaceae</taxon>
        <taxon>Papilionoideae</taxon>
        <taxon>50 kb inversion clade</taxon>
        <taxon>NPAAA clade</taxon>
        <taxon>Hologalegina</taxon>
        <taxon>IRL clade</taxon>
        <taxon>Trifolieae</taxon>
        <taxon>Trifolium</taxon>
    </lineage>
</organism>
<evidence type="ECO:0000313" key="1">
    <source>
        <dbReference type="EMBL" id="CAJ2633786.1"/>
    </source>
</evidence>
<proteinExistence type="predicted"/>
<dbReference type="EMBL" id="CASHSV030000002">
    <property type="protein sequence ID" value="CAJ2633786.1"/>
    <property type="molecule type" value="Genomic_DNA"/>
</dbReference>
<accession>A0ACB0IN18</accession>
<keyword evidence="2" id="KW-1185">Reference proteome</keyword>
<sequence length="1043" mass="116443">MRLFLLYLHILLFHFPSFSSSSSNLLCHPEDSYALLQFTSSFTIYKTRYACKEQPQKTATWKNGTSCCSWHGVTCDTISGHVIGLNLGCESLQGNISPNHSTLFRLSHLQSLNLSYNDFSGTNFHSQFSGFKSLRHLDLSSSNFQGEIPPQISRLSKLMSLHLSKNDELIWKESTLKSLVQNATVLEDLFLDETNMSSINPNLLNLIFNQSSSLISLSLQRTRLHGNWKNNILCLPSIQELDMSINNLQGHLPNLSCSTSLRILDLSYCLFTGPIPLSFSNLTYLTSLSLIENILNGSIPSSLLTHPRLTILSLRDNLLISGQIPNVFLQSNRFQELDLSDNQIVGVLPTSLSNLQYLIKLDLSSNSLSGQIPNVLDGLTKLQELVLYNNRLEGQIPPSLFSLSQLDHLDCSYNKLKGPLPNNITGFQNLGSLVLNNNLLSGKFPSWCLSLPSLSLLDLSTNQFTGYISAFSSYSLWYLNLCNNKLQGNIPESIFNLANLTVLCLSSNNLSSVVNFQHFSKLQKLFSLSLSHNSQLSLNFESNVNYNFSILSKLELSSVGLIGFSKLSSGKFPRLRYLDLSNNKLFGSVPNWLLEIDSLQLLGLSHNLFTSMDEFSRNHWQNLYSLDLSFNLLAGDIFLSICNKSSLGLLNLAHNKLTGTIPQCLSNLSFLVVLDLQMNKFYGTIPSNFSQDCHLRTLNLNGNLLEGDLPKSLLNCVQLEALNLGSNKIEDHFPYWIQTMQYLEVLVLRENKLYGPVANINIKDPFPSLSIFDISSNNFSGPLPKAYIQNFGYFRKNIIQFGEQSSQYMEKMEEGGMTYYDSVSMTMKGNNIVMVKISIAFANIDLSQNNFEGEIPNFIGELQALKGLNLSHNRLTGPIPQSIGNLSSMESLDLSSNILTGVIPSELTNLNGLEVLNLSNNHLMGIIPQGKQFNTFSNDSYEGNIGLCGFPLSKKCRTEQHSPPSASNFRSEEKFEFGWKPVAIGYGCGFVIGIGLGYLVFLIGKPRWLVMIFGGQPKRRVNRRRTGVRRTSGSTMNQMVPMS</sequence>
<reference evidence="1" key="1">
    <citation type="submission" date="2023-10" db="EMBL/GenBank/DDBJ databases">
        <authorList>
            <person name="Rodriguez Cubillos JULIANA M."/>
            <person name="De Vega J."/>
        </authorList>
    </citation>
    <scope>NUCLEOTIDE SEQUENCE</scope>
</reference>